<dbReference type="PROSITE" id="PS00623">
    <property type="entry name" value="GMC_OXRED_1"/>
    <property type="match status" value="1"/>
</dbReference>
<sequence>MENLQQLADKLPSTLKEYKTTVAYGSIALLSGYLLYKYQSRGRVREKWNKRYDFIVVGAGSAGCVLANRLSENGKFSVLVLEAGGEDDDPKIHMPMGVLDASTDKKLVWEDKTVPQPASGSFIDSIVNSQHGKVLGGSSSVNWMAYVRGHREDYNSWESLGCTGWGWSNVENYFKKMEDYFLPGEELGHGGPLTISANRNLRTTDYFIEAVKELGLRENKSYNSGDNKGVMKCHVTAKNGKRWSAAQAYLKPAMTRSNLHVVTDAHVTKVWHINIIFIIYKY</sequence>
<evidence type="ECO:0000313" key="7">
    <source>
        <dbReference type="EMBL" id="KAF6027443.1"/>
    </source>
</evidence>
<dbReference type="Gene3D" id="3.30.560.10">
    <property type="entry name" value="Glucose Oxidase, domain 3"/>
    <property type="match status" value="1"/>
</dbReference>
<dbReference type="Pfam" id="PF00732">
    <property type="entry name" value="GMC_oxred_N"/>
    <property type="match status" value="1"/>
</dbReference>
<dbReference type="InterPro" id="IPR000172">
    <property type="entry name" value="GMC_OxRdtase_N"/>
</dbReference>
<gene>
    <name evidence="7" type="ORF">EB796_014242</name>
</gene>
<organism evidence="7 8">
    <name type="scientific">Bugula neritina</name>
    <name type="common">Brown bryozoan</name>
    <name type="synonym">Sertularia neritina</name>
    <dbReference type="NCBI Taxonomy" id="10212"/>
    <lineage>
        <taxon>Eukaryota</taxon>
        <taxon>Metazoa</taxon>
        <taxon>Spiralia</taxon>
        <taxon>Lophotrochozoa</taxon>
        <taxon>Bryozoa</taxon>
        <taxon>Gymnolaemata</taxon>
        <taxon>Cheilostomatida</taxon>
        <taxon>Flustrina</taxon>
        <taxon>Buguloidea</taxon>
        <taxon>Bugulidae</taxon>
        <taxon>Bugula</taxon>
    </lineage>
</organism>
<evidence type="ECO:0000256" key="5">
    <source>
        <dbReference type="RuleBase" id="RU003968"/>
    </source>
</evidence>
<evidence type="ECO:0000259" key="6">
    <source>
        <dbReference type="PROSITE" id="PS00623"/>
    </source>
</evidence>
<dbReference type="EMBL" id="VXIV02002089">
    <property type="protein sequence ID" value="KAF6027443.1"/>
    <property type="molecule type" value="Genomic_DNA"/>
</dbReference>
<dbReference type="GO" id="GO:0016614">
    <property type="term" value="F:oxidoreductase activity, acting on CH-OH group of donors"/>
    <property type="evidence" value="ECO:0007669"/>
    <property type="project" value="InterPro"/>
</dbReference>
<evidence type="ECO:0000256" key="4">
    <source>
        <dbReference type="ARBA" id="ARBA00022827"/>
    </source>
</evidence>
<dbReference type="GO" id="GO:0050660">
    <property type="term" value="F:flavin adenine dinucleotide binding"/>
    <property type="evidence" value="ECO:0007669"/>
    <property type="project" value="InterPro"/>
</dbReference>
<dbReference type="PANTHER" id="PTHR11552">
    <property type="entry name" value="GLUCOSE-METHANOL-CHOLINE GMC OXIDOREDUCTASE"/>
    <property type="match status" value="1"/>
</dbReference>
<dbReference type="InterPro" id="IPR012132">
    <property type="entry name" value="GMC_OxRdtase"/>
</dbReference>
<proteinExistence type="inferred from homology"/>
<comment type="similarity">
    <text evidence="2 5">Belongs to the GMC oxidoreductase family.</text>
</comment>
<protein>
    <submittedName>
        <fullName evidence="7">BetA</fullName>
    </submittedName>
</protein>
<keyword evidence="4 5" id="KW-0274">FAD</keyword>
<name>A0A7J7JNI4_BUGNE</name>
<dbReference type="Gene3D" id="3.50.50.60">
    <property type="entry name" value="FAD/NAD(P)-binding domain"/>
    <property type="match status" value="1"/>
</dbReference>
<dbReference type="Proteomes" id="UP000593567">
    <property type="component" value="Unassembled WGS sequence"/>
</dbReference>
<dbReference type="AlphaFoldDB" id="A0A7J7JNI4"/>
<evidence type="ECO:0000313" key="8">
    <source>
        <dbReference type="Proteomes" id="UP000593567"/>
    </source>
</evidence>
<reference evidence="7" key="1">
    <citation type="submission" date="2020-06" db="EMBL/GenBank/DDBJ databases">
        <title>Draft genome of Bugula neritina, a colonial animal packing powerful symbionts and potential medicines.</title>
        <authorList>
            <person name="Rayko M."/>
        </authorList>
    </citation>
    <scope>NUCLEOTIDE SEQUENCE [LARGE SCALE GENOMIC DNA]</scope>
    <source>
        <strain evidence="7">Kwan_BN1</strain>
    </source>
</reference>
<dbReference type="OrthoDB" id="269227at2759"/>
<comment type="caution">
    <text evidence="7">The sequence shown here is derived from an EMBL/GenBank/DDBJ whole genome shotgun (WGS) entry which is preliminary data.</text>
</comment>
<dbReference type="SUPFAM" id="SSF51905">
    <property type="entry name" value="FAD/NAD(P)-binding domain"/>
    <property type="match status" value="1"/>
</dbReference>
<accession>A0A7J7JNI4</accession>
<keyword evidence="8" id="KW-1185">Reference proteome</keyword>
<comment type="cofactor">
    <cofactor evidence="1">
        <name>FAD</name>
        <dbReference type="ChEBI" id="CHEBI:57692"/>
    </cofactor>
</comment>
<evidence type="ECO:0000256" key="3">
    <source>
        <dbReference type="ARBA" id="ARBA00022630"/>
    </source>
</evidence>
<dbReference type="PANTHER" id="PTHR11552:SF147">
    <property type="entry name" value="CHOLINE DEHYDROGENASE, MITOCHONDRIAL"/>
    <property type="match status" value="1"/>
</dbReference>
<keyword evidence="3 5" id="KW-0285">Flavoprotein</keyword>
<evidence type="ECO:0000256" key="1">
    <source>
        <dbReference type="ARBA" id="ARBA00001974"/>
    </source>
</evidence>
<evidence type="ECO:0000256" key="2">
    <source>
        <dbReference type="ARBA" id="ARBA00010790"/>
    </source>
</evidence>
<feature type="domain" description="Glucose-methanol-choline oxidoreductase N-terminal" evidence="6">
    <location>
        <begin position="132"/>
        <end position="155"/>
    </location>
</feature>
<dbReference type="InterPro" id="IPR036188">
    <property type="entry name" value="FAD/NAD-bd_sf"/>
</dbReference>